<dbReference type="GO" id="GO:0006357">
    <property type="term" value="P:regulation of transcription by RNA polymerase II"/>
    <property type="evidence" value="ECO:0007669"/>
    <property type="project" value="InterPro"/>
</dbReference>
<dbReference type="FunCoup" id="A0A8V0X3A7">
    <property type="interactions" value="2400"/>
</dbReference>
<evidence type="ECO:0000313" key="12">
    <source>
        <dbReference type="Proteomes" id="UP000000539"/>
    </source>
</evidence>
<name>A0A8V0X3A7_CHICK</name>
<evidence type="ECO:0000256" key="9">
    <source>
        <dbReference type="RuleBase" id="RU364146"/>
    </source>
</evidence>
<evidence type="ECO:0000256" key="6">
    <source>
        <dbReference type="ARBA" id="ARBA00023163"/>
    </source>
</evidence>
<evidence type="ECO:0000256" key="2">
    <source>
        <dbReference type="ARBA" id="ARBA00005389"/>
    </source>
</evidence>
<accession>A0A8V0X3A7</accession>
<sequence length="214" mass="23569">MEQEPRTAPWFCKARTKRAAGPPQRKQGEAGRGLRAGGAACTKGARHARISSLSPSHLPRMRGGPEAVRAAMAMAEKFDSLEEHLEKFVENIRQLGIIVSDFQPSSQAGLNQKLNFMVTGLQDIDKCRQQLHDISVPLEVFEYIDQGRNPQLYTKECLERALAKNEQVKGKIDTMKGTSRRSISTPGISGLVSQLQRGYLHVQAAALDCIGGWS</sequence>
<keyword evidence="12" id="KW-1185">Reference proteome</keyword>
<dbReference type="PANTHER" id="PTHR13345">
    <property type="entry name" value="MEDIATOR OF RNA POLYMERASE II TRANSCRIPTION SUBUNIT 10"/>
    <property type="match status" value="1"/>
</dbReference>
<feature type="region of interest" description="Disordered" evidence="10">
    <location>
        <begin position="1"/>
        <end position="63"/>
    </location>
</feature>
<evidence type="ECO:0000256" key="1">
    <source>
        <dbReference type="ARBA" id="ARBA00004123"/>
    </source>
</evidence>
<evidence type="ECO:0000256" key="3">
    <source>
        <dbReference type="ARBA" id="ARBA00019617"/>
    </source>
</evidence>
<protein>
    <recommendedName>
        <fullName evidence="3 9">Mediator of RNA polymerase II transcription subunit 10</fullName>
    </recommendedName>
    <alternativeName>
        <fullName evidence="8 9">Mediator complex subunit 10</fullName>
    </alternativeName>
</protein>
<dbReference type="Pfam" id="PF09748">
    <property type="entry name" value="Med10"/>
    <property type="match status" value="1"/>
</dbReference>
<reference evidence="11" key="2">
    <citation type="submission" date="2025-08" db="UniProtKB">
        <authorList>
            <consortium name="Ensembl"/>
        </authorList>
    </citation>
    <scope>IDENTIFICATION</scope>
    <source>
        <strain evidence="11">broiler</strain>
    </source>
</reference>
<evidence type="ECO:0000256" key="5">
    <source>
        <dbReference type="ARBA" id="ARBA00023159"/>
    </source>
</evidence>
<evidence type="ECO:0000256" key="8">
    <source>
        <dbReference type="ARBA" id="ARBA00032004"/>
    </source>
</evidence>
<dbReference type="InterPro" id="IPR019145">
    <property type="entry name" value="Mediator_Med10"/>
</dbReference>
<dbReference type="OrthoDB" id="337270at2759"/>
<reference evidence="11" key="3">
    <citation type="submission" date="2025-09" db="UniProtKB">
        <authorList>
            <consortium name="Ensembl"/>
        </authorList>
    </citation>
    <scope>IDENTIFICATION</scope>
    <source>
        <strain evidence="11">broiler</strain>
    </source>
</reference>
<dbReference type="GO" id="GO:0016592">
    <property type="term" value="C:mediator complex"/>
    <property type="evidence" value="ECO:0007669"/>
    <property type="project" value="InterPro"/>
</dbReference>
<dbReference type="Ensembl" id="ENSGALT00010001294.1">
    <property type="protein sequence ID" value="ENSGALP00010000665.1"/>
    <property type="gene ID" value="ENSGALG00010000610.1"/>
</dbReference>
<dbReference type="GeneTree" id="ENSGT00960000187808"/>
<comment type="similarity">
    <text evidence="2 9">Belongs to the Mediator complex subunit 10 family.</text>
</comment>
<keyword evidence="7 9" id="KW-0539">Nucleus</keyword>
<gene>
    <name evidence="9 11" type="primary">MED10</name>
</gene>
<evidence type="ECO:0000313" key="11">
    <source>
        <dbReference type="Ensembl" id="ENSGALP00010000665.1"/>
    </source>
</evidence>
<keyword evidence="5 9" id="KW-0010">Activator</keyword>
<comment type="subcellular location">
    <subcellularLocation>
        <location evidence="1 9">Nucleus</location>
    </subcellularLocation>
</comment>
<evidence type="ECO:0000256" key="4">
    <source>
        <dbReference type="ARBA" id="ARBA00023015"/>
    </source>
</evidence>
<evidence type="ECO:0000256" key="7">
    <source>
        <dbReference type="ARBA" id="ARBA00023242"/>
    </source>
</evidence>
<dbReference type="AlphaFoldDB" id="A0A8V0X3A7"/>
<evidence type="ECO:0000256" key="10">
    <source>
        <dbReference type="SAM" id="MobiDB-lite"/>
    </source>
</evidence>
<dbReference type="Proteomes" id="UP000000539">
    <property type="component" value="Chromosome 2"/>
</dbReference>
<reference evidence="11" key="1">
    <citation type="submission" date="2020-11" db="EMBL/GenBank/DDBJ databases">
        <title>Gallus gallus (Chicken) genome, bGalGal1, GRCg7b, maternal haplotype autosomes + Z &amp; W.</title>
        <authorList>
            <person name="Warren W."/>
            <person name="Formenti G."/>
            <person name="Fedrigo O."/>
            <person name="Haase B."/>
            <person name="Mountcastle J."/>
            <person name="Balacco J."/>
            <person name="Tracey A."/>
            <person name="Schneider V."/>
            <person name="Okimoto R."/>
            <person name="Cheng H."/>
            <person name="Hawken R."/>
            <person name="Howe K."/>
            <person name="Jarvis E.D."/>
        </authorList>
    </citation>
    <scope>NUCLEOTIDE SEQUENCE [LARGE SCALE GENOMIC DNA]</scope>
    <source>
        <strain evidence="11">Broiler</strain>
    </source>
</reference>
<keyword evidence="6 9" id="KW-0804">Transcription</keyword>
<organism evidence="11 12">
    <name type="scientific">Gallus gallus</name>
    <name type="common">Chicken</name>
    <dbReference type="NCBI Taxonomy" id="9031"/>
    <lineage>
        <taxon>Eukaryota</taxon>
        <taxon>Metazoa</taxon>
        <taxon>Chordata</taxon>
        <taxon>Craniata</taxon>
        <taxon>Vertebrata</taxon>
        <taxon>Euteleostomi</taxon>
        <taxon>Archelosauria</taxon>
        <taxon>Archosauria</taxon>
        <taxon>Dinosauria</taxon>
        <taxon>Saurischia</taxon>
        <taxon>Theropoda</taxon>
        <taxon>Coelurosauria</taxon>
        <taxon>Aves</taxon>
        <taxon>Neognathae</taxon>
        <taxon>Galloanserae</taxon>
        <taxon>Galliformes</taxon>
        <taxon>Phasianidae</taxon>
        <taxon>Phasianinae</taxon>
        <taxon>Gallus</taxon>
    </lineage>
</organism>
<keyword evidence="4 9" id="KW-0805">Transcription regulation</keyword>
<dbReference type="GO" id="GO:0003712">
    <property type="term" value="F:transcription coregulator activity"/>
    <property type="evidence" value="ECO:0007669"/>
    <property type="project" value="InterPro"/>
</dbReference>
<comment type="subunit">
    <text evidence="9">Component of the Mediator complex.</text>
</comment>
<dbReference type="PANTHER" id="PTHR13345:SF13">
    <property type="entry name" value="MEDIATOR OF RNA POLYMERASE II TRANSCRIPTION SUBUNIT 10"/>
    <property type="match status" value="1"/>
</dbReference>
<proteinExistence type="inferred from homology"/>
<comment type="function">
    <text evidence="9">Component of the Mediator complex, a coactivator involved in the regulated transcription of nearly all RNA polymerase II-dependent genes. Mediator functions as a bridge to convey information from gene-specific regulatory proteins to the basal RNA polymerase II transcription machinery. Mediator is recruited to promoters by direct interactions with regulatory proteins and serves as a scaffold for the assembly of a functional preinitiation complex with RNA polymerase II and the general transcription factors.</text>
</comment>